<dbReference type="CDD" id="cd07302">
    <property type="entry name" value="CHD"/>
    <property type="match status" value="1"/>
</dbReference>
<keyword evidence="2" id="KW-0597">Phosphoprotein</keyword>
<dbReference type="InterPro" id="IPR001610">
    <property type="entry name" value="PAC"/>
</dbReference>
<reference evidence="9" key="1">
    <citation type="submission" date="2016-10" db="EMBL/GenBank/DDBJ databases">
        <title>CRISPR-Cas defence system in Roseofilum reptotaenium: evidence of a bacteriophage-cyanobacterium arms race in the coral black band disease.</title>
        <authorList>
            <person name="Buerger P."/>
            <person name="Wood-Charlson E.M."/>
            <person name="Weynberg K.D."/>
            <person name="Willis B."/>
            <person name="Van Oppen M.J."/>
        </authorList>
    </citation>
    <scope>NUCLEOTIDE SEQUENCE [LARGE SCALE GENOMIC DNA]</scope>
    <source>
        <strain evidence="9">AO1-A</strain>
    </source>
</reference>
<dbReference type="InterPro" id="IPR035965">
    <property type="entry name" value="PAS-like_dom_sf"/>
</dbReference>
<dbReference type="Gene3D" id="3.40.50.2300">
    <property type="match status" value="1"/>
</dbReference>
<dbReference type="STRING" id="1925591.BI308_14630"/>
<dbReference type="Gene3D" id="3.30.70.1230">
    <property type="entry name" value="Nucleotide cyclase"/>
    <property type="match status" value="1"/>
</dbReference>
<dbReference type="PROSITE" id="PS50125">
    <property type="entry name" value="GUANYLATE_CYCLASE_2"/>
    <property type="match status" value="1"/>
</dbReference>
<feature type="domain" description="Guanylate cyclase" evidence="8">
    <location>
        <begin position="359"/>
        <end position="485"/>
    </location>
</feature>
<evidence type="ECO:0000313" key="10">
    <source>
        <dbReference type="Proteomes" id="UP000183940"/>
    </source>
</evidence>
<dbReference type="PROSITE" id="PS50110">
    <property type="entry name" value="RESPONSE_REGULATORY"/>
    <property type="match status" value="1"/>
</dbReference>
<dbReference type="InterPro" id="IPR019734">
    <property type="entry name" value="TPR_rpt"/>
</dbReference>
<dbReference type="GO" id="GO:0004016">
    <property type="term" value="F:adenylate cyclase activity"/>
    <property type="evidence" value="ECO:0007669"/>
    <property type="project" value="UniProtKB-ARBA"/>
</dbReference>
<protein>
    <submittedName>
        <fullName evidence="9">Guanylate cyclase</fullName>
    </submittedName>
</protein>
<organism evidence="9 10">
    <name type="scientific">Roseofilum reptotaenium AO1-A</name>
    <dbReference type="NCBI Taxonomy" id="1925591"/>
    <lineage>
        <taxon>Bacteria</taxon>
        <taxon>Bacillati</taxon>
        <taxon>Cyanobacteriota</taxon>
        <taxon>Cyanophyceae</taxon>
        <taxon>Desertifilales</taxon>
        <taxon>Desertifilaceae</taxon>
        <taxon>Roseofilum</taxon>
    </lineage>
</organism>
<dbReference type="PROSITE" id="PS50113">
    <property type="entry name" value="PAC"/>
    <property type="match status" value="1"/>
</dbReference>
<feature type="domain" description="PAS" evidence="6">
    <location>
        <begin position="168"/>
        <end position="209"/>
    </location>
</feature>
<dbReference type="PROSITE" id="PS50112">
    <property type="entry name" value="PAS"/>
    <property type="match status" value="1"/>
</dbReference>
<dbReference type="SMART" id="SM00086">
    <property type="entry name" value="PAC"/>
    <property type="match status" value="1"/>
</dbReference>
<evidence type="ECO:0000256" key="3">
    <source>
        <dbReference type="PROSITE-ProRule" id="PRU00339"/>
    </source>
</evidence>
<dbReference type="PANTHER" id="PTHR43081:SF1">
    <property type="entry name" value="ADENYLATE CYCLASE, TERMINAL-DIFFERENTIATION SPECIFIC"/>
    <property type="match status" value="1"/>
</dbReference>
<name>A0A1L9QQ93_9CYAN</name>
<feature type="repeat" description="TPR" evidence="3">
    <location>
        <begin position="548"/>
        <end position="581"/>
    </location>
</feature>
<dbReference type="PROSITE" id="PS50005">
    <property type="entry name" value="TPR"/>
    <property type="match status" value="1"/>
</dbReference>
<gene>
    <name evidence="9" type="ORF">BI308_14630</name>
</gene>
<keyword evidence="3" id="KW-0802">TPR repeat</keyword>
<dbReference type="InterPro" id="IPR050697">
    <property type="entry name" value="Adenylyl/Guanylyl_Cyclase_3/4"/>
</dbReference>
<evidence type="ECO:0000256" key="2">
    <source>
        <dbReference type="PROSITE-ProRule" id="PRU00169"/>
    </source>
</evidence>
<dbReference type="AlphaFoldDB" id="A0A1L9QQ93"/>
<feature type="coiled-coil region" evidence="4">
    <location>
        <begin position="137"/>
        <end position="171"/>
    </location>
</feature>
<dbReference type="Gene3D" id="3.30.450.20">
    <property type="entry name" value="PAS domain"/>
    <property type="match status" value="1"/>
</dbReference>
<dbReference type="SMART" id="SM00448">
    <property type="entry name" value="REC"/>
    <property type="match status" value="1"/>
</dbReference>
<evidence type="ECO:0000259" key="7">
    <source>
        <dbReference type="PROSITE" id="PS50113"/>
    </source>
</evidence>
<comment type="similarity">
    <text evidence="1">Belongs to the adenylyl cyclase class-3 family.</text>
</comment>
<evidence type="ECO:0000256" key="1">
    <source>
        <dbReference type="ARBA" id="ARBA00005381"/>
    </source>
</evidence>
<keyword evidence="10" id="KW-1185">Reference proteome</keyword>
<feature type="domain" description="Response regulatory" evidence="5">
    <location>
        <begin position="5"/>
        <end position="128"/>
    </location>
</feature>
<dbReference type="SUPFAM" id="SSF55785">
    <property type="entry name" value="PYP-like sensor domain (PAS domain)"/>
    <property type="match status" value="1"/>
</dbReference>
<dbReference type="InterPro" id="IPR000700">
    <property type="entry name" value="PAS-assoc_C"/>
</dbReference>
<dbReference type="SUPFAM" id="SSF52172">
    <property type="entry name" value="CheY-like"/>
    <property type="match status" value="1"/>
</dbReference>
<dbReference type="Pfam" id="PF13426">
    <property type="entry name" value="PAS_9"/>
    <property type="match status" value="1"/>
</dbReference>
<keyword evidence="4" id="KW-0175">Coiled coil</keyword>
<feature type="domain" description="PAC" evidence="7">
    <location>
        <begin position="243"/>
        <end position="295"/>
    </location>
</feature>
<dbReference type="EMBL" id="MLAW01000025">
    <property type="protein sequence ID" value="OJJ24802.1"/>
    <property type="molecule type" value="Genomic_DNA"/>
</dbReference>
<dbReference type="SUPFAM" id="SSF55073">
    <property type="entry name" value="Nucleotide cyclase"/>
    <property type="match status" value="1"/>
</dbReference>
<dbReference type="InterPro" id="IPR001789">
    <property type="entry name" value="Sig_transdc_resp-reg_receiver"/>
</dbReference>
<evidence type="ECO:0000259" key="6">
    <source>
        <dbReference type="PROSITE" id="PS50112"/>
    </source>
</evidence>
<dbReference type="Pfam" id="PF00211">
    <property type="entry name" value="Guanylate_cyc"/>
    <property type="match status" value="1"/>
</dbReference>
<evidence type="ECO:0000256" key="4">
    <source>
        <dbReference type="SAM" id="Coils"/>
    </source>
</evidence>
<dbReference type="GO" id="GO:0000160">
    <property type="term" value="P:phosphorelay signal transduction system"/>
    <property type="evidence" value="ECO:0007669"/>
    <property type="project" value="InterPro"/>
</dbReference>
<dbReference type="InterPro" id="IPR001054">
    <property type="entry name" value="A/G_cyclase"/>
</dbReference>
<dbReference type="NCBIfam" id="TIGR00229">
    <property type="entry name" value="sensory_box"/>
    <property type="match status" value="1"/>
</dbReference>
<dbReference type="CDD" id="cd00130">
    <property type="entry name" value="PAS"/>
    <property type="match status" value="1"/>
</dbReference>
<dbReference type="InterPro" id="IPR029787">
    <property type="entry name" value="Nucleotide_cyclase"/>
</dbReference>
<evidence type="ECO:0000313" key="9">
    <source>
        <dbReference type="EMBL" id="OJJ24802.1"/>
    </source>
</evidence>
<comment type="caution">
    <text evidence="9">The sequence shown here is derived from an EMBL/GenBank/DDBJ whole genome shotgun (WGS) entry which is preliminary data.</text>
</comment>
<dbReference type="SMART" id="SM00044">
    <property type="entry name" value="CYCc"/>
    <property type="match status" value="1"/>
</dbReference>
<evidence type="ECO:0000259" key="5">
    <source>
        <dbReference type="PROSITE" id="PS50110"/>
    </source>
</evidence>
<dbReference type="InterPro" id="IPR011006">
    <property type="entry name" value="CheY-like_superfamily"/>
</dbReference>
<dbReference type="InterPro" id="IPR000014">
    <property type="entry name" value="PAS"/>
</dbReference>
<feature type="modified residue" description="4-aspartylphosphate" evidence="2">
    <location>
        <position position="62"/>
    </location>
</feature>
<dbReference type="GO" id="GO:0006171">
    <property type="term" value="P:cAMP biosynthetic process"/>
    <property type="evidence" value="ECO:0007669"/>
    <property type="project" value="TreeGrafter"/>
</dbReference>
<dbReference type="PANTHER" id="PTHR43081">
    <property type="entry name" value="ADENYLATE CYCLASE, TERMINAL-DIFFERENTIATION SPECIFIC-RELATED"/>
    <property type="match status" value="1"/>
</dbReference>
<accession>A0A1L9QQ93</accession>
<sequence length="599" mass="68952">MNKPVILCVDDEHFILDSLKRMLRREFGKSYQVELAENGSGALEVIHKCLAENSEVVLVISDYMMPRMKGDELLKKIHEICPKTIKIMLTGQADIEGIRNVVNYANLYRYLTKPWQIEDLRLTIREALNSYSQEQMLIETNIQLQKANSDLEKLNQEQAHLIESLKQAEDKYRRIFESALEGVFQATPDGKYISANPALARIYGYDSPEDLINGIVNIEEQLYVDRGQRQNFLELMDKNHEVSGFESEVYRKDGTVIWISENARSVYDQEGNFLYYQGFIEEITERKSAEAERQQFIEDMFEVNTNLEIALSDLENALNLEVELKNAYGRFVPQEFIQLLHKESILDVDIGNHVQQEMSIVFSDIRDFTSLSEAMSPEDNFKFINAYLSRMETPIVENNGFIDKYIGDAIMAIFHGSADNALQAAIAMLNELNSYNETRGRPGRPKLKIGIGINTGLMMIGTVGGKNRMDSTVISDAVNLASRLEGLTKNYQVPLLISEHTFLRLQHDSNYQIRIIDKVRVKGKSERVSVFEVFNADPVSTRRAKMQTKTVFEQGLTYYYLQQFHQSAEYFEECLRLCPEDKVAEIYFNQVIEYLYGKE</sequence>
<evidence type="ECO:0000259" key="8">
    <source>
        <dbReference type="PROSITE" id="PS50125"/>
    </source>
</evidence>
<dbReference type="Proteomes" id="UP000183940">
    <property type="component" value="Unassembled WGS sequence"/>
</dbReference>
<dbReference type="CDD" id="cd17569">
    <property type="entry name" value="REC_HupR-like"/>
    <property type="match status" value="1"/>
</dbReference>
<dbReference type="Pfam" id="PF00072">
    <property type="entry name" value="Response_reg"/>
    <property type="match status" value="1"/>
</dbReference>
<proteinExistence type="inferred from homology"/>